<dbReference type="InParanoid" id="A0A2J7R5Z0"/>
<dbReference type="EMBL" id="NEVH01006987">
    <property type="protein sequence ID" value="PNF36242.1"/>
    <property type="molecule type" value="Genomic_DNA"/>
</dbReference>
<dbReference type="Proteomes" id="UP000235965">
    <property type="component" value="Unassembled WGS sequence"/>
</dbReference>
<accession>A0A2J7R5Z0</accession>
<protein>
    <submittedName>
        <fullName evidence="1">Uncharacterized protein</fullName>
    </submittedName>
</protein>
<gene>
    <name evidence="1" type="ORF">B7P43_G08703</name>
</gene>
<name>A0A2J7R5Z0_9NEOP</name>
<reference evidence="1 2" key="1">
    <citation type="submission" date="2017-12" db="EMBL/GenBank/DDBJ databases">
        <title>Hemimetabolous genomes reveal molecular basis of termite eusociality.</title>
        <authorList>
            <person name="Harrison M.C."/>
            <person name="Jongepier E."/>
            <person name="Robertson H.M."/>
            <person name="Arning N."/>
            <person name="Bitard-Feildel T."/>
            <person name="Chao H."/>
            <person name="Childers C.P."/>
            <person name="Dinh H."/>
            <person name="Doddapaneni H."/>
            <person name="Dugan S."/>
            <person name="Gowin J."/>
            <person name="Greiner C."/>
            <person name="Han Y."/>
            <person name="Hu H."/>
            <person name="Hughes D.S.T."/>
            <person name="Huylmans A.-K."/>
            <person name="Kemena C."/>
            <person name="Kremer L.P.M."/>
            <person name="Lee S.L."/>
            <person name="Lopez-Ezquerra A."/>
            <person name="Mallet L."/>
            <person name="Monroy-Kuhn J.M."/>
            <person name="Moser A."/>
            <person name="Murali S.C."/>
            <person name="Muzny D.M."/>
            <person name="Otani S."/>
            <person name="Piulachs M.-D."/>
            <person name="Poelchau M."/>
            <person name="Qu J."/>
            <person name="Schaub F."/>
            <person name="Wada-Katsumata A."/>
            <person name="Worley K.C."/>
            <person name="Xie Q."/>
            <person name="Ylla G."/>
            <person name="Poulsen M."/>
            <person name="Gibbs R.A."/>
            <person name="Schal C."/>
            <person name="Richards S."/>
            <person name="Belles X."/>
            <person name="Korb J."/>
            <person name="Bornberg-Bauer E."/>
        </authorList>
    </citation>
    <scope>NUCLEOTIDE SEQUENCE [LARGE SCALE GENOMIC DNA]</scope>
    <source>
        <tissue evidence="1">Whole body</tissue>
    </source>
</reference>
<evidence type="ECO:0000313" key="2">
    <source>
        <dbReference type="Proteomes" id="UP000235965"/>
    </source>
</evidence>
<comment type="caution">
    <text evidence="1">The sequence shown here is derived from an EMBL/GenBank/DDBJ whole genome shotgun (WGS) entry which is preliminary data.</text>
</comment>
<dbReference type="AlphaFoldDB" id="A0A2J7R5Z0"/>
<keyword evidence="2" id="KW-1185">Reference proteome</keyword>
<proteinExistence type="predicted"/>
<organism evidence="1 2">
    <name type="scientific">Cryptotermes secundus</name>
    <dbReference type="NCBI Taxonomy" id="105785"/>
    <lineage>
        <taxon>Eukaryota</taxon>
        <taxon>Metazoa</taxon>
        <taxon>Ecdysozoa</taxon>
        <taxon>Arthropoda</taxon>
        <taxon>Hexapoda</taxon>
        <taxon>Insecta</taxon>
        <taxon>Pterygota</taxon>
        <taxon>Neoptera</taxon>
        <taxon>Polyneoptera</taxon>
        <taxon>Dictyoptera</taxon>
        <taxon>Blattodea</taxon>
        <taxon>Blattoidea</taxon>
        <taxon>Termitoidae</taxon>
        <taxon>Kalotermitidae</taxon>
        <taxon>Cryptotermitinae</taxon>
        <taxon>Cryptotermes</taxon>
    </lineage>
</organism>
<sequence>MKMLGDFNAKVVRAVNSATMKNVTGERTMFLCHNIHKFIWTSSDGKTHNQINHILIDRGRHSSILEVRSFRAADCDTCHWLVAEKFWERLAVSKQTMHRVHMERFNLKKLNKVEGIEQYHVEILNRFTALENLGNDMDVKL</sequence>
<dbReference type="STRING" id="105785.A0A2J7R5Z0"/>
<evidence type="ECO:0000313" key="1">
    <source>
        <dbReference type="EMBL" id="PNF36242.1"/>
    </source>
</evidence>